<dbReference type="RefSeq" id="XP_013090364.2">
    <property type="nucleotide sequence ID" value="XM_013234910.2"/>
</dbReference>
<feature type="compositionally biased region" description="Low complexity" evidence="1">
    <location>
        <begin position="87"/>
        <end position="252"/>
    </location>
</feature>
<keyword evidence="2" id="KW-0472">Membrane</keyword>
<evidence type="ECO:0000256" key="1">
    <source>
        <dbReference type="SAM" id="MobiDB-lite"/>
    </source>
</evidence>
<feature type="transmembrane region" description="Helical" evidence="2">
    <location>
        <begin position="565"/>
        <end position="588"/>
    </location>
</feature>
<evidence type="ECO:0000313" key="3">
    <source>
        <dbReference type="Proteomes" id="UP001165740"/>
    </source>
</evidence>
<evidence type="ECO:0000313" key="4">
    <source>
        <dbReference type="RefSeq" id="XP_013090364.2"/>
    </source>
</evidence>
<accession>A0A9U8EJY5</accession>
<dbReference type="OMA" id="NANCEDF"/>
<organism evidence="3 4">
    <name type="scientific">Biomphalaria glabrata</name>
    <name type="common">Bloodfluke planorb</name>
    <name type="synonym">Freshwater snail</name>
    <dbReference type="NCBI Taxonomy" id="6526"/>
    <lineage>
        <taxon>Eukaryota</taxon>
        <taxon>Metazoa</taxon>
        <taxon>Spiralia</taxon>
        <taxon>Lophotrochozoa</taxon>
        <taxon>Mollusca</taxon>
        <taxon>Gastropoda</taxon>
        <taxon>Heterobranchia</taxon>
        <taxon>Euthyneura</taxon>
        <taxon>Panpulmonata</taxon>
        <taxon>Hygrophila</taxon>
        <taxon>Lymnaeoidea</taxon>
        <taxon>Planorbidae</taxon>
        <taxon>Biomphalaria</taxon>
    </lineage>
</organism>
<dbReference type="AlphaFoldDB" id="A0A9U8EJY5"/>
<proteinExistence type="predicted"/>
<name>A0A9U8EJY5_BIOGL</name>
<sequence>MFLFLILFAKGNKFLEDYLLRRKRYLDSSNCCLEMYFFMLSFLVTTCLAQGLSSKSSPGTPSNKMMMSLDTIVAQVTTTVPLSSSTTISYENSTLSPSSSSTSEKTSTVPLSSSSSSETTSMVPSTSSSSSSETTSMVPSTSSSSSSETTSMVPSTSSSSSSETTSMVPSTSSSSSSETTSMVAPTSSSSSSETASTVPLSSLSRSHTSVTQPSSTTGTSTSASTTRTEQFTTSASATTISTASPSIQTSSSDAPINTTPGISKVTSTKMPSPEYTIKISETNLLIDSGDIFLELEGPKNTTIKNISLVIQNATVSYSERNAKLRPLEGIFNDDGFFVTNLSSIHKQITDWTSVLIVLLNSTSKSELDSLVYSTDSKIPIDSRVNESYFQDSLITFNPKNLPQINVSFSRCSSTGSSKAFVVTMPTRNKKNTCQLNFTQKLELKMTSPTACVKDTLPQDFKDILTKNLILAVNKKKSCGFSWNMINVLQEKPECHSDKSLEVTVSFSISSAFQNQLAQIVDGYKSFLTDKTLTMNDRVWSLDKCFENCFPSIKPPTNNDDDKIRLTVAVVVSCIGVFLIVLIAVVVYMKNKRHRILQFRMTRLDDDEDDLIGDMDDFVGNQGPTFRTFR</sequence>
<gene>
    <name evidence="4" type="primary">LOC106074178</name>
</gene>
<protein>
    <submittedName>
        <fullName evidence="4">Uncharacterized protein DDB_G0271670-like isoform X1</fullName>
    </submittedName>
</protein>
<keyword evidence="3" id="KW-1185">Reference proteome</keyword>
<reference evidence="4" key="1">
    <citation type="submission" date="2025-08" db="UniProtKB">
        <authorList>
            <consortium name="RefSeq"/>
        </authorList>
    </citation>
    <scope>IDENTIFICATION</scope>
</reference>
<keyword evidence="2" id="KW-1133">Transmembrane helix</keyword>
<evidence type="ECO:0000256" key="2">
    <source>
        <dbReference type="SAM" id="Phobius"/>
    </source>
</evidence>
<dbReference type="OrthoDB" id="6140261at2759"/>
<dbReference type="GeneID" id="106074178"/>
<dbReference type="Proteomes" id="UP001165740">
    <property type="component" value="Chromosome 3"/>
</dbReference>
<keyword evidence="2" id="KW-0812">Transmembrane</keyword>
<feature type="compositionally biased region" description="Polar residues" evidence="1">
    <location>
        <begin position="253"/>
        <end position="269"/>
    </location>
</feature>
<feature type="region of interest" description="Disordered" evidence="1">
    <location>
        <begin position="87"/>
        <end position="269"/>
    </location>
</feature>